<comment type="caution">
    <text evidence="2">The sequence shown here is derived from an EMBL/GenBank/DDBJ whole genome shotgun (WGS) entry which is preliminary data.</text>
</comment>
<proteinExistence type="predicted"/>
<reference evidence="2" key="1">
    <citation type="submission" date="2018-11" db="EMBL/GenBank/DDBJ databases">
        <title>Genomics analysis of Putative Virulence Factors on Adhesion and Cytotoxicity for Cronobacter spp.</title>
        <authorList>
            <person name="Cui J."/>
        </authorList>
    </citation>
    <scope>NUCLEOTIDE SEQUENCE</scope>
    <source>
        <strain evidence="2">SD69</strain>
    </source>
</reference>
<keyword evidence="1" id="KW-0812">Transmembrane</keyword>
<evidence type="ECO:0000256" key="1">
    <source>
        <dbReference type="SAM" id="Phobius"/>
    </source>
</evidence>
<gene>
    <name evidence="2" type="ORF">EHJ13_22085</name>
</gene>
<dbReference type="AlphaFoldDB" id="A0A9Q4XM61"/>
<dbReference type="Proteomes" id="UP000778262">
    <property type="component" value="Unassembled WGS sequence"/>
</dbReference>
<keyword evidence="1" id="KW-0472">Membrane</keyword>
<sequence>MRYLVDFVAIVFFCLLAYLIISLLIRDARNKKIKENILNDSVESAAIIKNVQSRSGGNSGFINVTLYVEFATQEGKIVSGKKDAVIDAMSTYKYQPGETVPIRYSRKEPEQFLIDIPNPLLNRK</sequence>
<protein>
    <recommendedName>
        <fullName evidence="4">DUF3592 domain-containing protein</fullName>
    </recommendedName>
</protein>
<evidence type="ECO:0008006" key="4">
    <source>
        <dbReference type="Google" id="ProtNLM"/>
    </source>
</evidence>
<keyword evidence="1" id="KW-1133">Transmembrane helix</keyword>
<evidence type="ECO:0000313" key="2">
    <source>
        <dbReference type="EMBL" id="NCH90098.1"/>
    </source>
</evidence>
<evidence type="ECO:0000313" key="3">
    <source>
        <dbReference type="Proteomes" id="UP000778262"/>
    </source>
</evidence>
<dbReference type="EMBL" id="RPBY01000018">
    <property type="protein sequence ID" value="NCH90098.1"/>
    <property type="molecule type" value="Genomic_DNA"/>
</dbReference>
<name>A0A9Q4XM61_9ENTR</name>
<accession>A0A9Q4XM61</accession>
<organism evidence="2 3">
    <name type="scientific">Cronobacter dublinensis</name>
    <dbReference type="NCBI Taxonomy" id="413497"/>
    <lineage>
        <taxon>Bacteria</taxon>
        <taxon>Pseudomonadati</taxon>
        <taxon>Pseudomonadota</taxon>
        <taxon>Gammaproteobacteria</taxon>
        <taxon>Enterobacterales</taxon>
        <taxon>Enterobacteriaceae</taxon>
        <taxon>Cronobacter</taxon>
    </lineage>
</organism>
<dbReference type="RefSeq" id="WP_105634602.1">
    <property type="nucleotide sequence ID" value="NZ_CP166012.1"/>
</dbReference>
<feature type="transmembrane region" description="Helical" evidence="1">
    <location>
        <begin position="6"/>
        <end position="25"/>
    </location>
</feature>